<dbReference type="Gene3D" id="2.60.40.10">
    <property type="entry name" value="Immunoglobulins"/>
    <property type="match status" value="3"/>
</dbReference>
<dbReference type="InterPro" id="IPR028974">
    <property type="entry name" value="TSP_type-3_rpt"/>
</dbReference>
<dbReference type="SUPFAM" id="SSF49373">
    <property type="entry name" value="Invasin/intimin cell-adhesion fragments"/>
    <property type="match status" value="1"/>
</dbReference>
<gene>
    <name evidence="2" type="ORF">C4541_05645</name>
</gene>
<evidence type="ECO:0000259" key="1">
    <source>
        <dbReference type="Pfam" id="PF07705"/>
    </source>
</evidence>
<feature type="non-terminal residue" evidence="2">
    <location>
        <position position="1"/>
    </location>
</feature>
<dbReference type="PANTHER" id="PTHR31513">
    <property type="entry name" value="EPHRIN TYPE-B RECEPTOR"/>
    <property type="match status" value="1"/>
</dbReference>
<dbReference type="SUPFAM" id="SSF81296">
    <property type="entry name" value="E set domains"/>
    <property type="match status" value="1"/>
</dbReference>
<dbReference type="InterPro" id="IPR011635">
    <property type="entry name" value="CARDB"/>
</dbReference>
<dbReference type="SUPFAM" id="SSF103647">
    <property type="entry name" value="TSP type-3 repeat"/>
    <property type="match status" value="1"/>
</dbReference>
<organism evidence="2 3">
    <name type="scientific">Candidatus Auribacter fodinae</name>
    <dbReference type="NCBI Taxonomy" id="2093366"/>
    <lineage>
        <taxon>Bacteria</taxon>
        <taxon>Pseudomonadati</taxon>
        <taxon>Candidatus Auribacterota</taxon>
        <taxon>Candidatus Auribacteria</taxon>
        <taxon>Candidatus Auribacterales</taxon>
        <taxon>Candidatus Auribacteraceae</taxon>
        <taxon>Candidatus Auribacter</taxon>
    </lineage>
</organism>
<reference evidence="2 3" key="1">
    <citation type="journal article" date="2017" name="ISME J.">
        <title>Energy and carbon metabolisms in a deep terrestrial subsurface fluid microbial community.</title>
        <authorList>
            <person name="Momper L."/>
            <person name="Jungbluth S.P."/>
            <person name="Lee M.D."/>
            <person name="Amend J.P."/>
        </authorList>
    </citation>
    <scope>NUCLEOTIDE SEQUENCE [LARGE SCALE GENOMIC DNA]</scope>
    <source>
        <strain evidence="2">SURF_26</strain>
    </source>
</reference>
<feature type="non-terminal residue" evidence="2">
    <location>
        <position position="4292"/>
    </location>
</feature>
<dbReference type="Gene3D" id="4.10.1080.10">
    <property type="entry name" value="TSP type-3 repeat"/>
    <property type="match status" value="1"/>
</dbReference>
<dbReference type="PANTHER" id="PTHR31513:SF2">
    <property type="entry name" value="MRAZ"/>
    <property type="match status" value="1"/>
</dbReference>
<comment type="caution">
    <text evidence="2">The sequence shown here is derived from an EMBL/GenBank/DDBJ whole genome shotgun (WGS) entry which is preliminary data.</text>
</comment>
<protein>
    <recommendedName>
        <fullName evidence="1">CARDB domain-containing protein</fullName>
    </recommendedName>
</protein>
<dbReference type="InterPro" id="IPR008964">
    <property type="entry name" value="Invasin/intimin_cell_adhesion"/>
</dbReference>
<dbReference type="Proteomes" id="UP000266426">
    <property type="component" value="Unassembled WGS sequence"/>
</dbReference>
<evidence type="ECO:0000313" key="2">
    <source>
        <dbReference type="EMBL" id="RJP59614.1"/>
    </source>
</evidence>
<proteinExistence type="predicted"/>
<sequence>DENVDIVNINYNCDVTKIAQDGSDISVNVMYVEWAKLNYINFEGCNILDVRNSDLTLNPSASAEFDSIVFSVDLSGARTLSLEQNVTVNTVTVSGLDASNHANISLPGGANITTKINLNGYTTLTNSMNMTAPALIYMSNTDNDITNNSNSHLRFNALELENNSSCVNNGTIEVPGDTVNVKSGATLQGSGSFYDNDNILTVYSGGTYIPQKSGPEYFHTVEFKAGSTVYHPANTTTEAYRLYFICSGNMVIEAGVTIDLSGRGYRYEAGPGAGELAGHGSAGYYSSGYYYYGGGGAAYGGNGSRGSDNVGAAGGIHYGSISNPMNIGSGGGRGRRNYNTYRSNSYSTTYYDGGLGGGAFIADVAGSFVMNGIIKVNGTIGVSGYGGGGAGGTININAGTFESASPSALLEANGGYGSTSYGGGGSGGRIAIKSASAYSFSGTMSAYGDNGYTSKYGAPGTIYLKKGADEYLEIKGQAVTSREYTYIDEASILLSSALIDLESADVQVSEPFSANTVTVLDSQVNVNVSSDITIGTLSIGTTTSRESYLNLSSVAGQASIGTANLTGYNTSYHSRLNLPATGSVADMYLNGYTTVNNYGSIASVVMVNTDNDIYNYATATIGFPSLVISNGSIFLNAGIYSIGDSNLTVQNGGTFQSQTADPMSFANVLVETGGTITQQESSTSSEYKIHMVCSGDFTLQQGATINANAKGYPNGYGPGKGISTPTSSYGGTGGSYGGTGSDGYYTYVDCDGYGSVTDPQALGSGGGNNTYSSLSRGGYGGGAVILDVTGTASINGTVSANGENASNGGSTLNGGGGSGGSINIDATVLTLGSTSVLQAIGGSRVSASYRGGGGSGGRIALKTSGTLTLSGTIQYYGGDGYGQINNVYGGAGTLYTREGSIEKLYIAGTGKERAATRIDDSLEQLNLALLSLNTAEVEITALTGCTELQSVNTDLIMNPVSPLTIDTVSISLNASAQDHRRCSFGAEMNLGDVTLQGYSTARHAELELINGMTISSSLQANGYSTLYNYTAINLPASYTMSGTDNDIYNYATGSIILPTFNVSSGSYVQDFGVISPVDTNLTVQSGGIYDIAFSTARTYTNIDIYGTLTHTQDAASGYKLDINCTNNFTVYNTGSVDVSGKGYASEQGPGAGASQTISNTSYAGSGGSYGGWGSNGFDNLDNTNAPYGSIKNPVDFGSGGGRNRSYAYYGGSGGGIIDLNVTGTLTVNGTIKSNGENGGLYAGGGTGGSIRVITDTLAGTGEIQANGGARYSASSSYRGGGGSGGRIAVYTTAGNSMSSSLLKAYGAEGYHMYGAAGTVYINNNGTESLYIMNNSAVNREPTIITDDAETPSGLDIFRIMNANVQVNKLASCNTMDSYDSDVDLNLTAPCTIGTINFQALSNSFSKTLNVPASVEIATLTFQGYNTSNRAIVILEDGVEITSAITLNGYTTLHNYTTIALPDDFNMNNTDNIIHNYSAGYITFASISFDSTFVFNTGTLVSLDKTITINSGSTFYNDHQLPDPDYDLIINSGGTYFSKTATPIQFRNVTVNSGGTMTHEANANTKLYTLAVDCSGDFTLHSGAVIDVTGKGYTYDQGPGAGTRPTTSSYGGGGAAYGGDGSNAYNDGATAGQGGAAFGPLNNPTELGSGGGSTYNASYGYGSAGGGAVLLDVAGTLTLDGTIKADGADVTTASSSRCGGGGSGGSVNLYAATITGANTSAMIQSKGGNRLSTNYGGGGGGGRIALVCTNYSYAGQFNAAGGQGYYKHGGTGTVYIEDSTSYHIKIIGSNPISSSIPEFELTPVPNDDSVPSDVVSYEITSANAAISKLQTCQTMTLTDADVTINTPSACTIDAVTHFVTNTTYKHRRLTCQPNTVIKDLRAQASGGSYHAEIELINGSVVQDHFETNGYTTLYNYTTINLPSSPSEFTRSGLDNDIFNYATGVINLPTLVITQNSYVQDFGTINPTDTDLTIDNGGVYDIAKNTVLNFTDVMVNGTLTHTQNTTAGNKIKLVVGGNLNIGATGVIDATGKGYAGEQGPGAGANQYSTSSSYAGGGGAYGGWGSKSYNNLSNTNPPYGSLTNPADYGSGGGRNTYFSNAIAGSGGGIIDLNISGTLTLDGTIRSNGDRALYYSGGGSGGSIKIVTSALAGASSGLISSNGGDRDTNSSSYRGGAGSGGRIAVYCSSNTYAGQFQASGGTGYSQSNDYYGGAGTIYIDTNGVKTIQVKNINAHYRAQTIIDNDGYIPADVAEYIIENADLTIKKLASCASMTINSSSVAFEGTQTATITNLEMQGTNTAYNKAIITIPETMSITSQLTMNGYSQVNNYGFISLLILNNNYNDIINYTTGTAATPTLDLHQYSSFSNYGTFTIQDNNLVIGNGSTYTVTDKTQLTFNNITIQTGGNLTHLPNTNQELYKINIHCTGNLDIQSGGKIDVTAKGYEASEGPGAGTDTTTSSYGGGGASYGGQGSQGYSNVPAGIPYGSIMNPADLGSGGGNNAYYNYRGGAGGGAVILDVDGTMTLNGYIYATGGNPAILTTYNGGGGSGGSVNITADTFAGSGYIYANGANNGNTGYYGGGGGGGRIALTCGVNNHLYPDRFTAYGDYGRSTGSYYRGGAGTVYIKAGSNETVRIVNTSNQYQAPTPVSETLDIDTLWLDKAIVALDTASMTFDTVSSLNSKLTIDTFGNTAINDLNVTQNTTFYDSYHTILGENVSVQNATVYGINTSYYAYLTLEPGARITDNLRMNGYSYVYNHGSIDGLTRKTGTNYNRLYNYDTSSITVANLNLNTYDYFRYDGTVTVEDTSMMDLQSYSTLEFGSTSQLTVDAVRVRGYALITHSANTDTLDSMVNIRCTGDFQIDGYGKIDVTGMGYAAGEGPGAGGDSDPAANNQYGGGGGGAYGGNGGNTYNFATYGGDRGIAYDAETVRNPMNLGSGGGIGYRYAVPYYGGAGGGLIKLNIGGALKLDRYAYILADGASATTGSSYACGGGGAGGGINITTGNLDFIGSTGQAYIEADGGNRYSSYYGGGGGGGRIHIGYQAFPAPANFSIHAAKGTGYYTDATNGAADGSVDITADPSGTIAITAAPSILHANSNEVSNITAGPVRDFVGQTVGDGTEVTIDATAGTILNAADTNPDEPGIQLQTVAGFVNFDIKATPGTEQGTITVSAASVVGSATGNTTISVIIGTPTGTITLTPDPAQITANGVDTATITSSVITDAFGNIIPAGNYVTVTTNRGTITTPDATGSIAGKQVQIKADGTIEFILLSSSTAGNALVTADSHTGDAYGEVTVSMVPGILNKLVVLMPGESYSKAQPSGKTGSPTARTAGASYLVTVIAVDSYNNIIPTCTDTIELVSVQEFSTVSPSQQEFDGSTGQMTFTVTHYVAETGLSLTVNDISDPAFSTTGSVYAVNNAAPTKLQVLMPGETSYPGSATGKSGILEHQRAGQPFNIYINMVDNYFNIAQGRYDTVTLTSSSPNAAIPSVTLVNGTDYVTVTENDLSSGLDRQLSVSVSDPSIASGQSELFGVFNTIPGIVSVTPSESRPGISRILTISGTEFSDGATVEFIGGGIDVTDVAFQNNSELLVTIYVQTTAGVGTRDVKITNPDQAFDIGYALFEVRDDDAPVISNLIVPAGATVGETVSITFDVDELLAADPIVTIDGASAGSPVAISNGGLTYTYEYLVNGWENTGYVPVIVTAQDFVGNIGQNQANVLFDFNNPSIGNTVIDPAVISPDGDFLNDSAIISFTVSDESNSFDVVVTIQSGLTPVRELWNGELNGKYFTRTWDGKDNAGNSVSDGIYLVKARVTDPANNYVEQNIGSLTVDYSSDQQPYIVYTEEVQFATVGNGVFTLPISLTNNDDTNTHTLSILDVINTDSSVDVHFSTLPGDVTIDPTLSSDVSLSVDSSSPNYDRVDVQLRLMNELDTQVDYSNLRIYMNPVPKPDLVITAQDITFNPVNPGAGSNTTIAVTVRNVGNETASNIAVNLSSFGTPIGSGTLTISSLAGGDKVTLTDTLNFATTGMKLITVAVDQQDTIDELDEYNNEVNKVLHVGTVPLVSGGIRVLADVPDQTEPGSVVRVTGRADYALLINGAPNYDYPVKGATIYLHVKNTDGDVLLTQTGWFTTRTGDFDLSFKLPADFVVGDYALIKITITDHTFAGTTQVATYIYEKGTVTADHIDSPDTDGDGILNMYDADIDGDGIPNDTDPDIDGDGIANEDDTATYGPITGDPDIDGDGIPNYYDNDIDGDGIANGSDSSPYGNGGFSGYGGGYNGGFGGGSGSGYSSGYGGGGYGGF</sequence>
<name>A0A3A4R0K4_9BACT</name>
<dbReference type="Pfam" id="PF07705">
    <property type="entry name" value="CARDB"/>
    <property type="match status" value="1"/>
</dbReference>
<feature type="domain" description="CARDB" evidence="1">
    <location>
        <begin position="3939"/>
        <end position="4043"/>
    </location>
</feature>
<evidence type="ECO:0000313" key="3">
    <source>
        <dbReference type="Proteomes" id="UP000266426"/>
    </source>
</evidence>
<dbReference type="InterPro" id="IPR014756">
    <property type="entry name" value="Ig_E-set"/>
</dbReference>
<dbReference type="EMBL" id="QZJZ01000046">
    <property type="protein sequence ID" value="RJP59614.1"/>
    <property type="molecule type" value="Genomic_DNA"/>
</dbReference>
<dbReference type="InterPro" id="IPR013783">
    <property type="entry name" value="Ig-like_fold"/>
</dbReference>
<dbReference type="Gene3D" id="2.60.40.4070">
    <property type="match status" value="1"/>
</dbReference>
<accession>A0A3A4R0K4</accession>
<dbReference type="GO" id="GO:0005509">
    <property type="term" value="F:calcium ion binding"/>
    <property type="evidence" value="ECO:0007669"/>
    <property type="project" value="InterPro"/>
</dbReference>